<keyword evidence="6" id="KW-0598">Phosphotransferase system</keyword>
<evidence type="ECO:0000259" key="8">
    <source>
        <dbReference type="PROSITE" id="PS51101"/>
    </source>
</evidence>
<dbReference type="AlphaFoldDB" id="A0A923LJ96"/>
<dbReference type="InterPro" id="IPR004720">
    <property type="entry name" value="PTS_IIB_sorbose-sp"/>
</dbReference>
<evidence type="ECO:0000313" key="10">
    <source>
        <dbReference type="Proteomes" id="UP000652477"/>
    </source>
</evidence>
<evidence type="ECO:0000256" key="5">
    <source>
        <dbReference type="ARBA" id="ARBA00022679"/>
    </source>
</evidence>
<reference evidence="9" key="1">
    <citation type="submission" date="2020-08" db="EMBL/GenBank/DDBJ databases">
        <title>Genome public.</title>
        <authorList>
            <person name="Liu C."/>
            <person name="Sun Q."/>
        </authorList>
    </citation>
    <scope>NUCLEOTIDE SEQUENCE</scope>
    <source>
        <strain evidence="9">NSJ-55</strain>
    </source>
</reference>
<evidence type="ECO:0000313" key="9">
    <source>
        <dbReference type="EMBL" id="MBC5689318.1"/>
    </source>
</evidence>
<keyword evidence="5" id="KW-0808">Transferase</keyword>
<evidence type="ECO:0000256" key="1">
    <source>
        <dbReference type="ARBA" id="ARBA00004496"/>
    </source>
</evidence>
<keyword evidence="3" id="KW-0963">Cytoplasm</keyword>
<keyword evidence="10" id="KW-1185">Reference proteome</keyword>
<dbReference type="InterPro" id="IPR036667">
    <property type="entry name" value="PTS_IIB_sorbose-sp_sf"/>
</dbReference>
<dbReference type="GO" id="GO:0009401">
    <property type="term" value="P:phosphoenolpyruvate-dependent sugar phosphotransferase system"/>
    <property type="evidence" value="ECO:0007669"/>
    <property type="project" value="UniProtKB-KW"/>
</dbReference>
<keyword evidence="2" id="KW-0813">Transport</keyword>
<protein>
    <submittedName>
        <fullName evidence="9">PTS sugar transporter subunit IIB</fullName>
    </submittedName>
</protein>
<dbReference type="EMBL" id="JACOPF010000002">
    <property type="protein sequence ID" value="MBC5689318.1"/>
    <property type="molecule type" value="Genomic_DNA"/>
</dbReference>
<gene>
    <name evidence="9" type="ORF">H8S37_10360</name>
</gene>
<evidence type="ECO:0000256" key="2">
    <source>
        <dbReference type="ARBA" id="ARBA00022448"/>
    </source>
</evidence>
<dbReference type="SUPFAM" id="SSF52728">
    <property type="entry name" value="PTS IIb component"/>
    <property type="match status" value="1"/>
</dbReference>
<evidence type="ECO:0000256" key="4">
    <source>
        <dbReference type="ARBA" id="ARBA00022597"/>
    </source>
</evidence>
<name>A0A923LJ96_9FIRM</name>
<evidence type="ECO:0000256" key="3">
    <source>
        <dbReference type="ARBA" id="ARBA00022490"/>
    </source>
</evidence>
<proteinExistence type="predicted"/>
<dbReference type="Pfam" id="PF03830">
    <property type="entry name" value="PTSIIB_sorb"/>
    <property type="match status" value="1"/>
</dbReference>
<accession>A0A923LJ96</accession>
<dbReference type="GO" id="GO:0008982">
    <property type="term" value="F:protein-N(PI)-phosphohistidine-sugar phosphotransferase activity"/>
    <property type="evidence" value="ECO:0007669"/>
    <property type="project" value="InterPro"/>
</dbReference>
<keyword evidence="4 9" id="KW-0762">Sugar transport</keyword>
<keyword evidence="7" id="KW-0418">Kinase</keyword>
<dbReference type="RefSeq" id="WP_186875991.1">
    <property type="nucleotide sequence ID" value="NZ_JACOPF010000002.1"/>
</dbReference>
<comment type="caution">
    <text evidence="9">The sequence shown here is derived from an EMBL/GenBank/DDBJ whole genome shotgun (WGS) entry which is preliminary data.</text>
</comment>
<evidence type="ECO:0000256" key="7">
    <source>
        <dbReference type="ARBA" id="ARBA00022777"/>
    </source>
</evidence>
<dbReference type="Proteomes" id="UP000652477">
    <property type="component" value="Unassembled WGS sequence"/>
</dbReference>
<dbReference type="GO" id="GO:0005737">
    <property type="term" value="C:cytoplasm"/>
    <property type="evidence" value="ECO:0007669"/>
    <property type="project" value="UniProtKB-SubCell"/>
</dbReference>
<dbReference type="PROSITE" id="PS51101">
    <property type="entry name" value="PTS_EIIB_TYPE_4"/>
    <property type="match status" value="1"/>
</dbReference>
<organism evidence="9 10">
    <name type="scientific">Mediterraneibacter hominis</name>
    <dbReference type="NCBI Taxonomy" id="2763054"/>
    <lineage>
        <taxon>Bacteria</taxon>
        <taxon>Bacillati</taxon>
        <taxon>Bacillota</taxon>
        <taxon>Clostridia</taxon>
        <taxon>Lachnospirales</taxon>
        <taxon>Lachnospiraceae</taxon>
        <taxon>Mediterraneibacter</taxon>
    </lineage>
</organism>
<feature type="domain" description="PTS EIIB type-4" evidence="8">
    <location>
        <begin position="1"/>
        <end position="162"/>
    </location>
</feature>
<evidence type="ECO:0000256" key="6">
    <source>
        <dbReference type="ARBA" id="ARBA00022683"/>
    </source>
</evidence>
<sequence>MAEIGFVRIDSRMIHGQITTSWNNVVHAKKIIVIDDVVAANEMMAMGLQFAAPAGTKALCYSVEQAAAQWSMDSFGNGTVMVLFRDVQTAYKTWKAGFKYEKLNIGNIPTAPGRISVYKTCFMNKEEMDLLKELEKEGVEIYLQFMPQEKIVSFDKLKEKLK</sequence>
<dbReference type="GO" id="GO:0016301">
    <property type="term" value="F:kinase activity"/>
    <property type="evidence" value="ECO:0007669"/>
    <property type="project" value="UniProtKB-KW"/>
</dbReference>
<comment type="subcellular location">
    <subcellularLocation>
        <location evidence="1">Cytoplasm</location>
    </subcellularLocation>
</comment>
<dbReference type="Gene3D" id="3.40.35.10">
    <property type="entry name" value="Phosphotransferase system, sorbose subfamily IIB component"/>
    <property type="match status" value="1"/>
</dbReference>